<keyword evidence="1" id="KW-0732">Signal</keyword>
<keyword evidence="3" id="KW-1185">Reference proteome</keyword>
<organism evidence="2 3">
    <name type="scientific">Puccinia coronata f. sp. avenae</name>
    <dbReference type="NCBI Taxonomy" id="200324"/>
    <lineage>
        <taxon>Eukaryota</taxon>
        <taxon>Fungi</taxon>
        <taxon>Dikarya</taxon>
        <taxon>Basidiomycota</taxon>
        <taxon>Pucciniomycotina</taxon>
        <taxon>Pucciniomycetes</taxon>
        <taxon>Pucciniales</taxon>
        <taxon>Pucciniaceae</taxon>
        <taxon>Puccinia</taxon>
    </lineage>
</organism>
<dbReference type="AlphaFoldDB" id="A0A2N5VUH3"/>
<gene>
    <name evidence="2" type="ORF">PCANC_06694</name>
</gene>
<comment type="caution">
    <text evidence="2">The sequence shown here is derived from an EMBL/GenBank/DDBJ whole genome shotgun (WGS) entry which is preliminary data.</text>
</comment>
<dbReference type="Proteomes" id="UP000235388">
    <property type="component" value="Unassembled WGS sequence"/>
</dbReference>
<proteinExistence type="predicted"/>
<feature type="chain" id="PRO_5014698019" evidence="1">
    <location>
        <begin position="28"/>
        <end position="224"/>
    </location>
</feature>
<accession>A0A2N5VUH3</accession>
<dbReference type="EMBL" id="PGCJ01000059">
    <property type="protein sequence ID" value="PLW53616.1"/>
    <property type="molecule type" value="Genomic_DNA"/>
</dbReference>
<evidence type="ECO:0000313" key="2">
    <source>
        <dbReference type="EMBL" id="PLW53616.1"/>
    </source>
</evidence>
<sequence>MRNQLAKSFFVIIAWLHPFLLCSEASAYLPHVAPELHHTPLGRHSYDSLDPEKFAADEEWFDSYLQSGSCPSRPVDCLSSPFEEPAEAVQQKSFRLKTQNPPHPDTALFISTPGWDDEIENPSASFKRIALDQSDGPFLKKHKQATEKIDDNNQENGLPAFKSSIESNHKFSILHRSKSSVPIVQTDKGTIISFDVNPSELKKFALVSTLNFPGSREVPGDYNL</sequence>
<feature type="signal peptide" evidence="1">
    <location>
        <begin position="1"/>
        <end position="27"/>
    </location>
</feature>
<reference evidence="2 3" key="1">
    <citation type="submission" date="2017-11" db="EMBL/GenBank/DDBJ databases">
        <title>De novo assembly and phasing of dikaryotic genomes from two isolates of Puccinia coronata f. sp. avenae, the causal agent of oat crown rust.</title>
        <authorList>
            <person name="Miller M.E."/>
            <person name="Zhang Y."/>
            <person name="Omidvar V."/>
            <person name="Sperschneider J."/>
            <person name="Schwessinger B."/>
            <person name="Raley C."/>
            <person name="Palmer J.M."/>
            <person name="Garnica D."/>
            <person name="Upadhyaya N."/>
            <person name="Rathjen J."/>
            <person name="Taylor J.M."/>
            <person name="Park R.F."/>
            <person name="Dodds P.N."/>
            <person name="Hirsch C.D."/>
            <person name="Kianian S.F."/>
            <person name="Figueroa M."/>
        </authorList>
    </citation>
    <scope>NUCLEOTIDE SEQUENCE [LARGE SCALE GENOMIC DNA]</scope>
    <source>
        <strain evidence="2">12NC29</strain>
    </source>
</reference>
<evidence type="ECO:0000256" key="1">
    <source>
        <dbReference type="SAM" id="SignalP"/>
    </source>
</evidence>
<name>A0A2N5VUH3_9BASI</name>
<protein>
    <submittedName>
        <fullName evidence="2">Uncharacterized protein</fullName>
    </submittedName>
</protein>
<evidence type="ECO:0000313" key="3">
    <source>
        <dbReference type="Proteomes" id="UP000235388"/>
    </source>
</evidence>